<reference evidence="1" key="1">
    <citation type="submission" date="2020-04" db="EMBL/GenBank/DDBJ databases">
        <authorList>
            <person name="Zhang T."/>
        </authorList>
    </citation>
    <scope>NUCLEOTIDE SEQUENCE</scope>
    <source>
        <strain evidence="1">HKST-UBA02</strain>
    </source>
</reference>
<proteinExistence type="predicted"/>
<evidence type="ECO:0000313" key="1">
    <source>
        <dbReference type="EMBL" id="MCA9758550.1"/>
    </source>
</evidence>
<comment type="caution">
    <text evidence="1">The sequence shown here is derived from an EMBL/GenBank/DDBJ whole genome shotgun (WGS) entry which is preliminary data.</text>
</comment>
<name>A0A956NJZ3_UNCEI</name>
<dbReference type="AlphaFoldDB" id="A0A956NJZ3"/>
<accession>A0A956NJZ3</accession>
<protein>
    <submittedName>
        <fullName evidence="1">Uncharacterized protein</fullName>
    </submittedName>
</protein>
<dbReference type="Proteomes" id="UP000739538">
    <property type="component" value="Unassembled WGS sequence"/>
</dbReference>
<reference evidence="1" key="2">
    <citation type="journal article" date="2021" name="Microbiome">
        <title>Successional dynamics and alternative stable states in a saline activated sludge microbial community over 9 years.</title>
        <authorList>
            <person name="Wang Y."/>
            <person name="Ye J."/>
            <person name="Ju F."/>
            <person name="Liu L."/>
            <person name="Boyd J.A."/>
            <person name="Deng Y."/>
            <person name="Parks D.H."/>
            <person name="Jiang X."/>
            <person name="Yin X."/>
            <person name="Woodcroft B.J."/>
            <person name="Tyson G.W."/>
            <person name="Hugenholtz P."/>
            <person name="Polz M.F."/>
            <person name="Zhang T."/>
        </authorList>
    </citation>
    <scope>NUCLEOTIDE SEQUENCE</scope>
    <source>
        <strain evidence="1">HKST-UBA02</strain>
    </source>
</reference>
<dbReference type="EMBL" id="JAGQHS010000184">
    <property type="protein sequence ID" value="MCA9758550.1"/>
    <property type="molecule type" value="Genomic_DNA"/>
</dbReference>
<gene>
    <name evidence="1" type="ORF">KDA27_22325</name>
</gene>
<sequence>MRRLNQTPLDVMLDEHSRPYFLWDSDLTLDSFRDRLRSPDPKIRGYYLAKLLRQAKPDDAFLFVSLRDIERDWDHARGFLGETAEFWSWLIARCSGAAPDE</sequence>
<evidence type="ECO:0000313" key="2">
    <source>
        <dbReference type="Proteomes" id="UP000739538"/>
    </source>
</evidence>
<organism evidence="1 2">
    <name type="scientific">Eiseniibacteriota bacterium</name>
    <dbReference type="NCBI Taxonomy" id="2212470"/>
    <lineage>
        <taxon>Bacteria</taxon>
        <taxon>Candidatus Eiseniibacteriota</taxon>
    </lineage>
</organism>